<comment type="caution">
    <text evidence="2">The sequence shown here is derived from an EMBL/GenBank/DDBJ whole genome shotgun (WGS) entry which is preliminary data.</text>
</comment>
<protein>
    <recommendedName>
        <fullName evidence="4">Phospholipase A(2)</fullName>
    </recommendedName>
</protein>
<dbReference type="InterPro" id="IPR053322">
    <property type="entry name" value="PLA2-like"/>
</dbReference>
<organism evidence="2 3">
    <name type="scientific">Caenorhabditis angaria</name>
    <dbReference type="NCBI Taxonomy" id="860376"/>
    <lineage>
        <taxon>Eukaryota</taxon>
        <taxon>Metazoa</taxon>
        <taxon>Ecdysozoa</taxon>
        <taxon>Nematoda</taxon>
        <taxon>Chromadorea</taxon>
        <taxon>Rhabditida</taxon>
        <taxon>Rhabditina</taxon>
        <taxon>Rhabditomorpha</taxon>
        <taxon>Rhabditoidea</taxon>
        <taxon>Rhabditidae</taxon>
        <taxon>Peloderinae</taxon>
        <taxon>Caenorhabditis</taxon>
    </lineage>
</organism>
<evidence type="ECO:0008006" key="4">
    <source>
        <dbReference type="Google" id="ProtNLM"/>
    </source>
</evidence>
<proteinExistence type="predicted"/>
<accession>A0A9P1MV48</accession>
<dbReference type="PANTHER" id="PTHR34228">
    <property type="entry name" value="PROTEIN CBG09474-RELATED"/>
    <property type="match status" value="1"/>
</dbReference>
<dbReference type="PANTHER" id="PTHR34228:SF3">
    <property type="entry name" value="PHOSPHOLIPASE A2-LIKE PROTEIN Y52B11A.8"/>
    <property type="match status" value="1"/>
</dbReference>
<dbReference type="GO" id="GO:0050482">
    <property type="term" value="P:arachidonate secretion"/>
    <property type="evidence" value="ECO:0007669"/>
    <property type="project" value="InterPro"/>
</dbReference>
<reference evidence="2" key="1">
    <citation type="submission" date="2022-11" db="EMBL/GenBank/DDBJ databases">
        <authorList>
            <person name="Kikuchi T."/>
        </authorList>
    </citation>
    <scope>NUCLEOTIDE SEQUENCE</scope>
    <source>
        <strain evidence="2">PS1010</strain>
    </source>
</reference>
<gene>
    <name evidence="2" type="ORF">CAMP_LOCUS674</name>
</gene>
<feature type="signal peptide" evidence="1">
    <location>
        <begin position="1"/>
        <end position="22"/>
    </location>
</feature>
<keyword evidence="1" id="KW-0732">Signal</keyword>
<dbReference type="Proteomes" id="UP001152747">
    <property type="component" value="Unassembled WGS sequence"/>
</dbReference>
<evidence type="ECO:0000256" key="1">
    <source>
        <dbReference type="SAM" id="SignalP"/>
    </source>
</evidence>
<dbReference type="GO" id="GO:0006644">
    <property type="term" value="P:phospholipid metabolic process"/>
    <property type="evidence" value="ECO:0007669"/>
    <property type="project" value="InterPro"/>
</dbReference>
<dbReference type="SUPFAM" id="SSF48619">
    <property type="entry name" value="Phospholipase A2, PLA2"/>
    <property type="match status" value="1"/>
</dbReference>
<name>A0A9P1MV48_9PELO</name>
<dbReference type="InterPro" id="IPR036444">
    <property type="entry name" value="PLipase_A2_dom_sf"/>
</dbReference>
<dbReference type="GO" id="GO:0004623">
    <property type="term" value="F:phospholipase A2 activity"/>
    <property type="evidence" value="ECO:0007669"/>
    <property type="project" value="InterPro"/>
</dbReference>
<feature type="chain" id="PRO_5040153632" description="Phospholipase A(2)" evidence="1">
    <location>
        <begin position="23"/>
        <end position="175"/>
    </location>
</feature>
<dbReference type="EMBL" id="CANHGI010000001">
    <property type="protein sequence ID" value="CAI5438037.1"/>
    <property type="molecule type" value="Genomic_DNA"/>
</dbReference>
<dbReference type="AlphaFoldDB" id="A0A9P1MV48"/>
<keyword evidence="3" id="KW-1185">Reference proteome</keyword>
<evidence type="ECO:0000313" key="2">
    <source>
        <dbReference type="EMBL" id="CAI5438037.1"/>
    </source>
</evidence>
<dbReference type="OrthoDB" id="5781547at2759"/>
<sequence>MVSSQHFCILFLFLTLPAVIYSINRPKIVKITTTQATTTTTGEPRKLPEVLLNATWECGTDEFTKSISEGEILGKCPKLRDQFNSCCYAHDQCYVDQSGQKFCDDNFCDCLERRSRSSKLCHDESSPIFCSLVKSFGDGAYEASAPNATTTDEGLIETDDYDYESNVRNGTKLFD</sequence>
<evidence type="ECO:0000313" key="3">
    <source>
        <dbReference type="Proteomes" id="UP001152747"/>
    </source>
</evidence>